<dbReference type="PANTHER" id="PTHR31206:SF1">
    <property type="entry name" value="LP10445P"/>
    <property type="match status" value="1"/>
</dbReference>
<dbReference type="GeneID" id="105422008"/>
<name>A0A6I9VQ36_9HYME</name>
<accession>A0A6I9VQ36</accession>
<dbReference type="AlphaFoldDB" id="A0A6I9VQ36"/>
<dbReference type="OrthoDB" id="45963at2759"/>
<sequence length="249" mass="28813">MCKSESGKKGGRFSLKSMTFSNARNGLTKAAVAKEPPMGSRPFSVFRRRSMSHLIGKRRTRRGLLYTLSRIIRTRRFSSKEFVYCRIRPAMASERNDACDPSDVILQENSDAETQCEHKLSKKPKRVLQFSDGVMEEYSSEDEVDAPKNNKTMSHIDTKNMNWLPWAWYQTTSLSSKMLDGCDYIGECLANFFGITAPKYQFEINEFYRLQALEREMFRKQDLEMGGWSEQKRNNLIASSDTILVNEYK</sequence>
<evidence type="ECO:0000313" key="2">
    <source>
        <dbReference type="RefSeq" id="XP_011629516.1"/>
    </source>
</evidence>
<dbReference type="InterPro" id="IPR028260">
    <property type="entry name" value="FAM177"/>
</dbReference>
<protein>
    <submittedName>
        <fullName evidence="2">Uncharacterized protein LOC105422008</fullName>
    </submittedName>
</protein>
<organism evidence="1 2">
    <name type="scientific">Pogonomyrmex barbatus</name>
    <name type="common">red harvester ant</name>
    <dbReference type="NCBI Taxonomy" id="144034"/>
    <lineage>
        <taxon>Eukaryota</taxon>
        <taxon>Metazoa</taxon>
        <taxon>Ecdysozoa</taxon>
        <taxon>Arthropoda</taxon>
        <taxon>Hexapoda</taxon>
        <taxon>Insecta</taxon>
        <taxon>Pterygota</taxon>
        <taxon>Neoptera</taxon>
        <taxon>Endopterygota</taxon>
        <taxon>Hymenoptera</taxon>
        <taxon>Apocrita</taxon>
        <taxon>Aculeata</taxon>
        <taxon>Formicoidea</taxon>
        <taxon>Formicidae</taxon>
        <taxon>Myrmicinae</taxon>
        <taxon>Pogonomyrmex</taxon>
    </lineage>
</organism>
<proteinExistence type="predicted"/>
<gene>
    <name evidence="2" type="primary">LOC105422008</name>
</gene>
<evidence type="ECO:0000313" key="1">
    <source>
        <dbReference type="Proteomes" id="UP000504615"/>
    </source>
</evidence>
<dbReference type="Proteomes" id="UP000504615">
    <property type="component" value="Unplaced"/>
</dbReference>
<reference evidence="2" key="1">
    <citation type="submission" date="2025-08" db="UniProtKB">
        <authorList>
            <consortium name="RefSeq"/>
        </authorList>
    </citation>
    <scope>IDENTIFICATION</scope>
</reference>
<dbReference type="PANTHER" id="PTHR31206">
    <property type="entry name" value="LP10445P"/>
    <property type="match status" value="1"/>
</dbReference>
<keyword evidence="1" id="KW-1185">Reference proteome</keyword>
<dbReference type="RefSeq" id="XP_011629516.1">
    <property type="nucleotide sequence ID" value="XM_011631214.2"/>
</dbReference>
<dbReference type="KEGG" id="pbar:105422008"/>
<dbReference type="Pfam" id="PF14774">
    <property type="entry name" value="FAM177"/>
    <property type="match status" value="1"/>
</dbReference>